<evidence type="ECO:0000256" key="4">
    <source>
        <dbReference type="SAM" id="MobiDB-lite"/>
    </source>
</evidence>
<evidence type="ECO:0000259" key="5">
    <source>
        <dbReference type="PROSITE" id="PS51011"/>
    </source>
</evidence>
<protein>
    <recommendedName>
        <fullName evidence="5">ARID domain-containing protein</fullName>
    </recommendedName>
</protein>
<keyword evidence="7" id="KW-1185">Reference proteome</keyword>
<dbReference type="GO" id="GO:0000976">
    <property type="term" value="F:transcription cis-regulatory region binding"/>
    <property type="evidence" value="ECO:0007669"/>
    <property type="project" value="TreeGrafter"/>
</dbReference>
<dbReference type="EMBL" id="AJWK01019019">
    <property type="status" value="NOT_ANNOTATED_CDS"/>
    <property type="molecule type" value="Genomic_DNA"/>
</dbReference>
<evidence type="ECO:0000256" key="1">
    <source>
        <dbReference type="ARBA" id="ARBA00023015"/>
    </source>
</evidence>
<dbReference type="GO" id="GO:0005634">
    <property type="term" value="C:nucleus"/>
    <property type="evidence" value="ECO:0007669"/>
    <property type="project" value="TreeGrafter"/>
</dbReference>
<dbReference type="PANTHER" id="PTHR13964">
    <property type="entry name" value="RBP-RELATED"/>
    <property type="match status" value="1"/>
</dbReference>
<dbReference type="SMART" id="SM00501">
    <property type="entry name" value="BRIGHT"/>
    <property type="match status" value="1"/>
</dbReference>
<accession>A0A1B0CMQ1</accession>
<feature type="compositionally biased region" description="Basic and acidic residues" evidence="4">
    <location>
        <begin position="449"/>
        <end position="469"/>
    </location>
</feature>
<feature type="domain" description="ARID" evidence="5">
    <location>
        <begin position="360"/>
        <end position="453"/>
    </location>
</feature>
<dbReference type="AlphaFoldDB" id="A0A1B0CMQ1"/>
<dbReference type="GO" id="GO:0006357">
    <property type="term" value="P:regulation of transcription by RNA polymerase II"/>
    <property type="evidence" value="ECO:0007669"/>
    <property type="project" value="TreeGrafter"/>
</dbReference>
<feature type="region of interest" description="Disordered" evidence="4">
    <location>
        <begin position="732"/>
        <end position="779"/>
    </location>
</feature>
<keyword evidence="3" id="KW-0539">Nucleus</keyword>
<feature type="compositionally biased region" description="Basic residues" evidence="4">
    <location>
        <begin position="270"/>
        <end position="281"/>
    </location>
</feature>
<organism evidence="6 7">
    <name type="scientific">Lutzomyia longipalpis</name>
    <name type="common">Sand fly</name>
    <dbReference type="NCBI Taxonomy" id="7200"/>
    <lineage>
        <taxon>Eukaryota</taxon>
        <taxon>Metazoa</taxon>
        <taxon>Ecdysozoa</taxon>
        <taxon>Arthropoda</taxon>
        <taxon>Hexapoda</taxon>
        <taxon>Insecta</taxon>
        <taxon>Pterygota</taxon>
        <taxon>Neoptera</taxon>
        <taxon>Endopterygota</taxon>
        <taxon>Diptera</taxon>
        <taxon>Nematocera</taxon>
        <taxon>Psychodoidea</taxon>
        <taxon>Psychodidae</taxon>
        <taxon>Lutzomyia</taxon>
        <taxon>Lutzomyia</taxon>
    </lineage>
</organism>
<evidence type="ECO:0000256" key="3">
    <source>
        <dbReference type="ARBA" id="ARBA00023242"/>
    </source>
</evidence>
<feature type="region of interest" description="Disordered" evidence="4">
    <location>
        <begin position="270"/>
        <end position="310"/>
    </location>
</feature>
<sequence>MEVKAFGPPTAYHGPYTFFNQVQIVSFVPSTSGAASPPPQGLNPSPIFAQDPTTKHSQQNNNITTRRKNAIRRCDAVVASEENRRISVLKLGDCIPVRPWSDQQIVCLAEIRMVWRDRNEQCLLIGLRLYFVPENTPMGRTTHGEDEVVAISDRVVIKGDDLLSWLDASLQWNWGFRIDRSTQHSNMPRDEGTAVPCVAVISFSKYCRFRALMKRMENIENEWLKRSLIEALGGNAVDPTCSRIVFCRETFDYPELETHELLCNHLAPKLKGRPRGRRKKTSGSEGHQGGKYGDTSDSESAAESESSSCSSKMNYAKAKLEVQHLRYSQRSQRVRLKTEQSTEVAENDGEISEEKQKAMKEKERKFLMELHQFMAERKTPISKVMWLSLRRVNLYDIYTRVQEFGGYETVSVNRLWKALKRNSPGLTHNKYEKVLLPFELHQRSLQEAEEACKREKLESEEDERGKEDSAPNGQIVGPQKTIKVEKVEPELSKEQMTEIQNKVKAKEQKQHQQQGKECQKMQVSVPVTVIVGSTPGHEEVKTTTSSKQIQIQQPRTTITVHQTTIHPQVSGSGNTTKSSSQQITNQIQITNEIKIQQITLPKGAKSSDSSDNGDEHGSAKGLRHIRVKSNGRKFPENVPTIDLRDSDEEVMINPRVSAMYPPIRKRKLDILREGGLEVTPIRSRDPIPPLKQPRMEARSEQREQQQSVFRKVENIPKFQSKCMFTQSGKIFGNPKENVSQRATSVGGGGGGSSSSTTEVLDLTAKKGSSETGRSGRNHHMGNLASIVPNFPALANPNLMISFVPPAMPNLNDNKAALNYGNFLPHMLAEAARMPGFGLPVAPPGGGGGAPTHPPLNFPQLPPGLTIANLAELNAANMNPYLMSYMYGSEGFLRPPFFDATSKNGK</sequence>
<dbReference type="InterPro" id="IPR036431">
    <property type="entry name" value="ARID_dom_sf"/>
</dbReference>
<dbReference type="Proteomes" id="UP000092461">
    <property type="component" value="Unassembled WGS sequence"/>
</dbReference>
<dbReference type="VEuPathDB" id="VectorBase:LLOJ005939"/>
<feature type="region of interest" description="Disordered" evidence="4">
    <location>
        <begin position="449"/>
        <end position="479"/>
    </location>
</feature>
<dbReference type="Gene3D" id="1.10.150.60">
    <property type="entry name" value="ARID DNA-binding domain"/>
    <property type="match status" value="1"/>
</dbReference>
<keyword evidence="1" id="KW-0805">Transcription regulation</keyword>
<dbReference type="InterPro" id="IPR001606">
    <property type="entry name" value="ARID_dom"/>
</dbReference>
<dbReference type="PROSITE" id="PS51011">
    <property type="entry name" value="ARID"/>
    <property type="match status" value="1"/>
</dbReference>
<feature type="region of interest" description="Disordered" evidence="4">
    <location>
        <begin position="600"/>
        <end position="628"/>
    </location>
</feature>
<dbReference type="EnsemblMetazoa" id="LLOJ005939-RA">
    <property type="protein sequence ID" value="LLOJ005939-PA"/>
    <property type="gene ID" value="LLOJ005939"/>
</dbReference>
<feature type="region of interest" description="Disordered" evidence="4">
    <location>
        <begin position="333"/>
        <end position="355"/>
    </location>
</feature>
<dbReference type="Pfam" id="PF01388">
    <property type="entry name" value="ARID"/>
    <property type="match status" value="1"/>
</dbReference>
<reference evidence="6" key="1">
    <citation type="submission" date="2020-05" db="UniProtKB">
        <authorList>
            <consortium name="EnsemblMetazoa"/>
        </authorList>
    </citation>
    <scope>IDENTIFICATION</scope>
    <source>
        <strain evidence="6">Jacobina</strain>
    </source>
</reference>
<name>A0A1B0CMQ1_LUTLO</name>
<evidence type="ECO:0000313" key="6">
    <source>
        <dbReference type="EnsemblMetazoa" id="LLOJ005939-PA"/>
    </source>
</evidence>
<proteinExistence type="predicted"/>
<evidence type="ECO:0000256" key="2">
    <source>
        <dbReference type="ARBA" id="ARBA00023163"/>
    </source>
</evidence>
<dbReference type="SUPFAM" id="SSF46774">
    <property type="entry name" value="ARID-like"/>
    <property type="match status" value="1"/>
</dbReference>
<keyword evidence="2" id="KW-0804">Transcription</keyword>
<dbReference type="SMART" id="SM01014">
    <property type="entry name" value="ARID"/>
    <property type="match status" value="1"/>
</dbReference>
<dbReference type="PANTHER" id="PTHR13964:SF44">
    <property type="entry name" value="ARID DOMAIN-CONTAINING PROTEIN"/>
    <property type="match status" value="1"/>
</dbReference>
<evidence type="ECO:0000313" key="7">
    <source>
        <dbReference type="Proteomes" id="UP000092461"/>
    </source>
</evidence>
<dbReference type="VEuPathDB" id="VectorBase:LLONM1_003504"/>
<dbReference type="InterPro" id="IPR051232">
    <property type="entry name" value="ARID/SWI1_ChromRemod"/>
</dbReference>